<gene>
    <name evidence="1" type="ORF">GmarT_41280</name>
</gene>
<evidence type="ECO:0000313" key="1">
    <source>
        <dbReference type="EMBL" id="QEG18242.1"/>
    </source>
</evidence>
<protein>
    <submittedName>
        <fullName evidence="1">Uncharacterized protein</fullName>
    </submittedName>
</protein>
<dbReference type="EMBL" id="CP042910">
    <property type="protein sequence ID" value="QEG18242.1"/>
    <property type="molecule type" value="Genomic_DNA"/>
</dbReference>
<keyword evidence="2" id="KW-1185">Reference proteome</keyword>
<dbReference type="RefSeq" id="WP_149303152.1">
    <property type="nucleotide sequence ID" value="NZ_CP042910.1"/>
</dbReference>
<organism evidence="1 2">
    <name type="scientific">Gimesia maris</name>
    <dbReference type="NCBI Taxonomy" id="122"/>
    <lineage>
        <taxon>Bacteria</taxon>
        <taxon>Pseudomonadati</taxon>
        <taxon>Planctomycetota</taxon>
        <taxon>Planctomycetia</taxon>
        <taxon>Planctomycetales</taxon>
        <taxon>Planctomycetaceae</taxon>
        <taxon>Gimesia</taxon>
    </lineage>
</organism>
<proteinExistence type="predicted"/>
<accession>A0ABX5YRH9</accession>
<evidence type="ECO:0000313" key="2">
    <source>
        <dbReference type="Proteomes" id="UP000322887"/>
    </source>
</evidence>
<reference evidence="1 2" key="1">
    <citation type="submission" date="2019-08" db="EMBL/GenBank/DDBJ databases">
        <title>Deep-cultivation of Planctomycetes and their phenomic and genomic characterization uncovers novel biology.</title>
        <authorList>
            <person name="Wiegand S."/>
            <person name="Jogler M."/>
            <person name="Boedeker C."/>
            <person name="Pinto D."/>
            <person name="Vollmers J."/>
            <person name="Rivas-Marin E."/>
            <person name="Kohn T."/>
            <person name="Peeters S.H."/>
            <person name="Heuer A."/>
            <person name="Rast P."/>
            <person name="Oberbeckmann S."/>
            <person name="Bunk B."/>
            <person name="Jeske O."/>
            <person name="Meyerdierks A."/>
            <person name="Storesund J.E."/>
            <person name="Kallscheuer N."/>
            <person name="Luecker S."/>
            <person name="Lage O.M."/>
            <person name="Pohl T."/>
            <person name="Merkel B.J."/>
            <person name="Hornburger P."/>
            <person name="Mueller R.-W."/>
            <person name="Bruemmer F."/>
            <person name="Labrenz M."/>
            <person name="Spormann A.M."/>
            <person name="Op den Camp H."/>
            <person name="Overmann J."/>
            <person name="Amann R."/>
            <person name="Jetten M.S.M."/>
            <person name="Mascher T."/>
            <person name="Medema M.H."/>
            <person name="Devos D.P."/>
            <person name="Kaster A.-K."/>
            <person name="Ovreas L."/>
            <person name="Rohde M."/>
            <person name="Galperin M.Y."/>
            <person name="Jogler C."/>
        </authorList>
    </citation>
    <scope>NUCLEOTIDE SEQUENCE [LARGE SCALE GENOMIC DNA]</scope>
    <source>
        <strain evidence="1 2">DSM 8797</strain>
    </source>
</reference>
<dbReference type="GeneID" id="98648608"/>
<name>A0ABX5YRH9_9PLAN</name>
<dbReference type="Proteomes" id="UP000322887">
    <property type="component" value="Chromosome"/>
</dbReference>
<sequence>MRDRKEIADMLVKRRAFLFREDIFGEYGLFLNNDLPLFSEAKVSVNYRLNVFGAPDICPITKARIKCFKPFDFVVDILASDEVQRPSLVRQNLAYLHVAMSEKLEDAARKETNPRSTRKQREVEDYYKLIVKRMGMSPVKDVIRDTFRLEPLDSLTFRILTGTRLSKPQNQEGLDTLLYSYVFEYIRTWHERKNIMWPELCSYIRSFLESK</sequence>